<gene>
    <name evidence="1" type="ORF">PMAYCL1PPCAC_16078</name>
</gene>
<name>A0AAN5HYU5_9BILA</name>
<dbReference type="EMBL" id="BTRK01000004">
    <property type="protein sequence ID" value="GMR45883.1"/>
    <property type="molecule type" value="Genomic_DNA"/>
</dbReference>
<comment type="caution">
    <text evidence="1">The sequence shown here is derived from an EMBL/GenBank/DDBJ whole genome shotgun (WGS) entry which is preliminary data.</text>
</comment>
<protein>
    <submittedName>
        <fullName evidence="1">Uncharacterized protein</fullName>
    </submittedName>
</protein>
<sequence length="60" mass="7097">IRLELEFVIRAAVSSFHTLSRPVDRQEQSSDSLRFACSLTGKRDERVCEMKRRRPVYRTI</sequence>
<accession>A0AAN5HYU5</accession>
<evidence type="ECO:0000313" key="2">
    <source>
        <dbReference type="Proteomes" id="UP001328107"/>
    </source>
</evidence>
<feature type="non-terminal residue" evidence="1">
    <location>
        <position position="60"/>
    </location>
</feature>
<reference evidence="2" key="1">
    <citation type="submission" date="2022-10" db="EMBL/GenBank/DDBJ databases">
        <title>Genome assembly of Pristionchus species.</title>
        <authorList>
            <person name="Yoshida K."/>
            <person name="Sommer R.J."/>
        </authorList>
    </citation>
    <scope>NUCLEOTIDE SEQUENCE [LARGE SCALE GENOMIC DNA]</scope>
    <source>
        <strain evidence="2">RS5460</strain>
    </source>
</reference>
<organism evidence="1 2">
    <name type="scientific">Pristionchus mayeri</name>
    <dbReference type="NCBI Taxonomy" id="1317129"/>
    <lineage>
        <taxon>Eukaryota</taxon>
        <taxon>Metazoa</taxon>
        <taxon>Ecdysozoa</taxon>
        <taxon>Nematoda</taxon>
        <taxon>Chromadorea</taxon>
        <taxon>Rhabditida</taxon>
        <taxon>Rhabditina</taxon>
        <taxon>Diplogasteromorpha</taxon>
        <taxon>Diplogasteroidea</taxon>
        <taxon>Neodiplogasteridae</taxon>
        <taxon>Pristionchus</taxon>
    </lineage>
</organism>
<feature type="non-terminal residue" evidence="1">
    <location>
        <position position="1"/>
    </location>
</feature>
<evidence type="ECO:0000313" key="1">
    <source>
        <dbReference type="EMBL" id="GMR45883.1"/>
    </source>
</evidence>
<keyword evidence="2" id="KW-1185">Reference proteome</keyword>
<dbReference type="Proteomes" id="UP001328107">
    <property type="component" value="Unassembled WGS sequence"/>
</dbReference>
<dbReference type="AlphaFoldDB" id="A0AAN5HYU5"/>
<proteinExistence type="predicted"/>